<organism evidence="1">
    <name type="scientific">termite gut metagenome</name>
    <dbReference type="NCBI Taxonomy" id="433724"/>
    <lineage>
        <taxon>unclassified sequences</taxon>
        <taxon>metagenomes</taxon>
        <taxon>organismal metagenomes</taxon>
    </lineage>
</organism>
<dbReference type="SUPFAM" id="SSF140753">
    <property type="entry name" value="PG0816-like"/>
    <property type="match status" value="1"/>
</dbReference>
<accession>A0A5J4P5Z8</accession>
<dbReference type="Pfam" id="PF08989">
    <property type="entry name" value="DUF1896"/>
    <property type="match status" value="1"/>
</dbReference>
<name>A0A5J4P5Z8_9ZZZZ</name>
<dbReference type="InterPro" id="IPR036297">
    <property type="entry name" value="PG0816-like_sf"/>
</dbReference>
<dbReference type="InterPro" id="IPR015082">
    <property type="entry name" value="DUF1896"/>
</dbReference>
<evidence type="ECO:0008006" key="2">
    <source>
        <dbReference type="Google" id="ProtNLM"/>
    </source>
</evidence>
<dbReference type="Gene3D" id="1.10.8.340">
    <property type="entry name" value="PG0816-like"/>
    <property type="match status" value="1"/>
</dbReference>
<dbReference type="AlphaFoldDB" id="A0A5J4P5Z8"/>
<sequence length="39" mass="4513">PVFAKYPLSDDFAYTSEFDLLYTELTGIVSLYMEEHHGL</sequence>
<feature type="non-terminal residue" evidence="1">
    <location>
        <position position="1"/>
    </location>
</feature>
<gene>
    <name evidence="1" type="ORF">EZS27_043525</name>
</gene>
<comment type="caution">
    <text evidence="1">The sequence shown here is derived from an EMBL/GenBank/DDBJ whole genome shotgun (WGS) entry which is preliminary data.</text>
</comment>
<evidence type="ECO:0000313" key="1">
    <source>
        <dbReference type="EMBL" id="KAA6304825.1"/>
    </source>
</evidence>
<protein>
    <recommendedName>
        <fullName evidence="2">DUF1896 family protein</fullName>
    </recommendedName>
</protein>
<reference evidence="1" key="1">
    <citation type="submission" date="2019-03" db="EMBL/GenBank/DDBJ databases">
        <title>Single cell metagenomics reveals metabolic interactions within the superorganism composed of flagellate Streblomastix strix and complex community of Bacteroidetes bacteria on its surface.</title>
        <authorList>
            <person name="Treitli S.C."/>
            <person name="Kolisko M."/>
            <person name="Husnik F."/>
            <person name="Keeling P."/>
            <person name="Hampl V."/>
        </authorList>
    </citation>
    <scope>NUCLEOTIDE SEQUENCE</scope>
    <source>
        <strain evidence="1">STM</strain>
    </source>
</reference>
<proteinExistence type="predicted"/>
<dbReference type="EMBL" id="SNRY01011198">
    <property type="protein sequence ID" value="KAA6304825.1"/>
    <property type="molecule type" value="Genomic_DNA"/>
</dbReference>